<dbReference type="EMBL" id="FNLL01000005">
    <property type="protein sequence ID" value="SDU18512.1"/>
    <property type="molecule type" value="Genomic_DNA"/>
</dbReference>
<organism evidence="5 6">
    <name type="scientific">Desulfobacula phenolica</name>
    <dbReference type="NCBI Taxonomy" id="90732"/>
    <lineage>
        <taxon>Bacteria</taxon>
        <taxon>Pseudomonadati</taxon>
        <taxon>Thermodesulfobacteriota</taxon>
        <taxon>Desulfobacteria</taxon>
        <taxon>Desulfobacterales</taxon>
        <taxon>Desulfobacteraceae</taxon>
        <taxon>Desulfobacula</taxon>
    </lineage>
</organism>
<dbReference type="InterPro" id="IPR009051">
    <property type="entry name" value="Helical_ferredxn"/>
</dbReference>
<keyword evidence="1" id="KW-0479">Metal-binding</keyword>
<evidence type="ECO:0000313" key="5">
    <source>
        <dbReference type="EMBL" id="SDU18512.1"/>
    </source>
</evidence>
<dbReference type="Pfam" id="PF13183">
    <property type="entry name" value="Fer4_8"/>
    <property type="match status" value="1"/>
</dbReference>
<evidence type="ECO:0000259" key="4">
    <source>
        <dbReference type="PROSITE" id="PS51379"/>
    </source>
</evidence>
<protein>
    <submittedName>
        <fullName evidence="5">Formate dehydrogenase subunit beta</fullName>
    </submittedName>
</protein>
<dbReference type="GO" id="GO:0046872">
    <property type="term" value="F:metal ion binding"/>
    <property type="evidence" value="ECO:0007669"/>
    <property type="project" value="UniProtKB-KW"/>
</dbReference>
<name>A0A1H2GGA3_9BACT</name>
<evidence type="ECO:0000256" key="1">
    <source>
        <dbReference type="ARBA" id="ARBA00022723"/>
    </source>
</evidence>
<dbReference type="AlphaFoldDB" id="A0A1H2GGA3"/>
<dbReference type="InterPro" id="IPR017900">
    <property type="entry name" value="4Fe4S_Fe_S_CS"/>
</dbReference>
<dbReference type="SUPFAM" id="SSF46548">
    <property type="entry name" value="alpha-helical ferredoxin"/>
    <property type="match status" value="1"/>
</dbReference>
<accession>A0A1H2GGA3</accession>
<reference evidence="6" key="1">
    <citation type="submission" date="2016-10" db="EMBL/GenBank/DDBJ databases">
        <authorList>
            <person name="Varghese N."/>
            <person name="Submissions S."/>
        </authorList>
    </citation>
    <scope>NUCLEOTIDE SEQUENCE [LARGE SCALE GENOMIC DNA]</scope>
    <source>
        <strain evidence="6">DSM 3384</strain>
    </source>
</reference>
<keyword evidence="6" id="KW-1185">Reference proteome</keyword>
<dbReference type="PROSITE" id="PS51379">
    <property type="entry name" value="4FE4S_FER_2"/>
    <property type="match status" value="1"/>
</dbReference>
<evidence type="ECO:0000256" key="2">
    <source>
        <dbReference type="ARBA" id="ARBA00023004"/>
    </source>
</evidence>
<evidence type="ECO:0000256" key="3">
    <source>
        <dbReference type="ARBA" id="ARBA00023014"/>
    </source>
</evidence>
<keyword evidence="2" id="KW-0408">Iron</keyword>
<dbReference type="Proteomes" id="UP000199608">
    <property type="component" value="Unassembled WGS sequence"/>
</dbReference>
<keyword evidence="3" id="KW-0411">Iron-sulfur</keyword>
<gene>
    <name evidence="5" type="ORF">SAMN04487931_105183</name>
</gene>
<feature type="domain" description="4Fe-4S ferredoxin-type" evidence="4">
    <location>
        <begin position="328"/>
        <end position="357"/>
    </location>
</feature>
<dbReference type="PANTHER" id="PTHR40447">
    <property type="entry name" value="ANAEROBIC SULFITE REDUCTASE SUBUNIT A"/>
    <property type="match status" value="1"/>
</dbReference>
<dbReference type="InterPro" id="IPR017896">
    <property type="entry name" value="4Fe4S_Fe-S-bd"/>
</dbReference>
<proteinExistence type="predicted"/>
<dbReference type="Gene3D" id="1.10.1060.10">
    <property type="entry name" value="Alpha-helical ferredoxin"/>
    <property type="match status" value="1"/>
</dbReference>
<dbReference type="GO" id="GO:0051536">
    <property type="term" value="F:iron-sulfur cluster binding"/>
    <property type="evidence" value="ECO:0007669"/>
    <property type="project" value="UniProtKB-KW"/>
</dbReference>
<evidence type="ECO:0000313" key="6">
    <source>
        <dbReference type="Proteomes" id="UP000199608"/>
    </source>
</evidence>
<dbReference type="PANTHER" id="PTHR40447:SF1">
    <property type="entry name" value="ANAEROBIC SULFITE REDUCTASE SUBUNIT A"/>
    <property type="match status" value="1"/>
</dbReference>
<sequence>MMERKKTAMICKIEREDNSLIKGLQLFFKRLLETRKIDALFLPVRLEGSSSIMPSLVTSPDQLENAIPLSPAFALNSARMVSRLSYKASGRKTVVLLRPCEIRAFIELVKLKQGSRQELILMGMDCPKAFTSSDCAAYMKGSPLTDDAYVEAVFSGNNETSDKNEASDNNETIEGFTFSSACNTCENPFPINSDLNILLHGIDLSTGVVVESDSETGQKILESLEMPEAVLPEKRDQIMAQIKQARSTANQAMICDITDKTDSIVKLNAFFDRCINCYNCRNMCPVCYCKECVFNTDVFYHQPVQYHQWAEKKGSIKMPTDTVFYHLTRMAHMSHACVGCGQCSNACPSDINVFELFKSVAQQTQAAFEYSPGTDENQLPPLSVFNEQEFESIVGVAKE</sequence>
<dbReference type="RefSeq" id="WP_092233472.1">
    <property type="nucleotide sequence ID" value="NZ_FNLL01000005.1"/>
</dbReference>
<dbReference type="PROSITE" id="PS00198">
    <property type="entry name" value="4FE4S_FER_1"/>
    <property type="match status" value="2"/>
</dbReference>